<dbReference type="RefSeq" id="WP_231002228.1">
    <property type="nucleotide sequence ID" value="NZ_JAJNEC010000002.1"/>
</dbReference>
<dbReference type="EMBL" id="JAJNEC010000002">
    <property type="protein sequence ID" value="MCD2421322.1"/>
    <property type="molecule type" value="Genomic_DNA"/>
</dbReference>
<dbReference type="InterPro" id="IPR010333">
    <property type="entry name" value="VirJ"/>
</dbReference>
<sequence length="221" mass="23902">MKVICFFFGMLWSLHATASVGAALPLKSWQGNDKMPLVLYISGDGGLNSFTNDFCKGVNQSGYTVTAINSKSYFWNKKTPEQVAAELSTYLDGVFKGRANQQLLIIGYSFGADVMPFILNRLGAGVKGHVLRTILMAPSATTDFVIRVADMWGTAKKRSMDVVAEVNRAAGQRIVAILPGDDNDFPVQAVKLPGFKTLVLKGGHHFDGDTAGLVKIVVGHF</sequence>
<name>A0ABS8PM02_9BACT</name>
<protein>
    <submittedName>
        <fullName evidence="3">Virulence factor</fullName>
    </submittedName>
</protein>
<proteinExistence type="predicted"/>
<dbReference type="Gene3D" id="3.40.50.1820">
    <property type="entry name" value="alpha/beta hydrolase"/>
    <property type="match status" value="1"/>
</dbReference>
<comment type="caution">
    <text evidence="3">The sequence shown here is derived from an EMBL/GenBank/DDBJ whole genome shotgun (WGS) entry which is preliminary data.</text>
</comment>
<accession>A0ABS8PM02</accession>
<keyword evidence="1" id="KW-0732">Signal</keyword>
<gene>
    <name evidence="3" type="ORF">LQ567_01010</name>
</gene>
<keyword evidence="4" id="KW-1185">Reference proteome</keyword>
<evidence type="ECO:0000256" key="1">
    <source>
        <dbReference type="SAM" id="SignalP"/>
    </source>
</evidence>
<reference evidence="3 4" key="1">
    <citation type="submission" date="2021-11" db="EMBL/GenBank/DDBJ databases">
        <title>Genomic of Niabella pedocola.</title>
        <authorList>
            <person name="Wu T."/>
        </authorList>
    </citation>
    <scope>NUCLEOTIDE SEQUENCE [LARGE SCALE GENOMIC DNA]</scope>
    <source>
        <strain evidence="3 4">JCM 31011</strain>
    </source>
</reference>
<evidence type="ECO:0000313" key="3">
    <source>
        <dbReference type="EMBL" id="MCD2421322.1"/>
    </source>
</evidence>
<feature type="chain" id="PRO_5045325527" evidence="1">
    <location>
        <begin position="19"/>
        <end position="221"/>
    </location>
</feature>
<dbReference type="InterPro" id="IPR029058">
    <property type="entry name" value="AB_hydrolase_fold"/>
</dbReference>
<feature type="signal peptide" evidence="1">
    <location>
        <begin position="1"/>
        <end position="18"/>
    </location>
</feature>
<evidence type="ECO:0000313" key="4">
    <source>
        <dbReference type="Proteomes" id="UP001199816"/>
    </source>
</evidence>
<dbReference type="SUPFAM" id="SSF53474">
    <property type="entry name" value="alpha/beta-Hydrolases"/>
    <property type="match status" value="1"/>
</dbReference>
<evidence type="ECO:0000259" key="2">
    <source>
        <dbReference type="Pfam" id="PF06057"/>
    </source>
</evidence>
<dbReference type="Pfam" id="PF06057">
    <property type="entry name" value="VirJ"/>
    <property type="match status" value="1"/>
</dbReference>
<feature type="domain" description="Bacterial virulence" evidence="2">
    <location>
        <begin position="37"/>
        <end position="218"/>
    </location>
</feature>
<organism evidence="3 4">
    <name type="scientific">Niabella pedocola</name>
    <dbReference type="NCBI Taxonomy" id="1752077"/>
    <lineage>
        <taxon>Bacteria</taxon>
        <taxon>Pseudomonadati</taxon>
        <taxon>Bacteroidota</taxon>
        <taxon>Chitinophagia</taxon>
        <taxon>Chitinophagales</taxon>
        <taxon>Chitinophagaceae</taxon>
        <taxon>Niabella</taxon>
    </lineage>
</organism>
<dbReference type="Proteomes" id="UP001199816">
    <property type="component" value="Unassembled WGS sequence"/>
</dbReference>